<dbReference type="GO" id="GO:0061599">
    <property type="term" value="F:molybdopterin molybdotransferase activity"/>
    <property type="evidence" value="ECO:0007669"/>
    <property type="project" value="UniProtKB-UniRule"/>
</dbReference>
<comment type="catalytic activity">
    <reaction evidence="5">
        <text>adenylyl-molybdopterin + molybdate = Mo-molybdopterin + AMP + H(+)</text>
        <dbReference type="Rhea" id="RHEA:35047"/>
        <dbReference type="ChEBI" id="CHEBI:15378"/>
        <dbReference type="ChEBI" id="CHEBI:36264"/>
        <dbReference type="ChEBI" id="CHEBI:62727"/>
        <dbReference type="ChEBI" id="CHEBI:71302"/>
        <dbReference type="ChEBI" id="CHEBI:456215"/>
        <dbReference type="EC" id="2.10.1.1"/>
    </reaction>
</comment>
<dbReference type="InterPro" id="IPR005111">
    <property type="entry name" value="MoeA_C_domain_IV"/>
</dbReference>
<dbReference type="Gene3D" id="2.40.340.10">
    <property type="entry name" value="MoeA, C-terminal, domain IV"/>
    <property type="match status" value="1"/>
</dbReference>
<dbReference type="PANTHER" id="PTHR10192">
    <property type="entry name" value="MOLYBDOPTERIN BIOSYNTHESIS PROTEIN"/>
    <property type="match status" value="1"/>
</dbReference>
<dbReference type="Pfam" id="PF03453">
    <property type="entry name" value="MoeA_N"/>
    <property type="match status" value="1"/>
</dbReference>
<dbReference type="NCBIfam" id="NF045515">
    <property type="entry name" value="Glp_gephyrin"/>
    <property type="match status" value="1"/>
</dbReference>
<keyword evidence="6" id="KW-0808">Transferase</keyword>
<dbReference type="InterPro" id="IPR008284">
    <property type="entry name" value="MoCF_biosynth_CS"/>
</dbReference>
<keyword evidence="6" id="KW-0479">Metal-binding</keyword>
<sequence length="393" mass="42641">MISIEQAISIVKNHTKSLNYIEERPLSDCLGLVLAKDVISSINMPPFRQSAMDGYAVNIHDSNQYKIIDEVKAGDGHQPTLLPGETVRIFTGAPVPDTANAIIIQEHVSVEKQILIANKPLALSANIRPLGEQTKKGDIALQKGTKLTPAGIGFLTSLGITEVIINKPLSIALVVTGNELAKSGEPLQYGQIYESNAIMLSSALRSLGYMNVEITTVGDDYQSTYNVLQNVVSNNDMVLVSGGISVGDYDFVGKALLDIGVEQLFYKVKQKPGKPLFFGKKDNAFVFALPGNPASALSCFYVYVAIALQRLSGNENFETLKIKAKSTSSFNKRGDRAQFLKAIYNNGKVAILEGQNSSMIHTFALANALVYIPENIHEINIDVTVDVILLPIN</sequence>
<comment type="cofactor">
    <cofactor evidence="6">
        <name>Mg(2+)</name>
        <dbReference type="ChEBI" id="CHEBI:18420"/>
    </cofactor>
</comment>
<dbReference type="EMBL" id="CP157199">
    <property type="protein sequence ID" value="XBG60875.1"/>
    <property type="molecule type" value="Genomic_DNA"/>
</dbReference>
<keyword evidence="4 6" id="KW-0501">Molybdenum cofactor biosynthesis</keyword>
<dbReference type="InterPro" id="IPR036135">
    <property type="entry name" value="MoeA_linker/N_sf"/>
</dbReference>
<dbReference type="GO" id="GO:0006777">
    <property type="term" value="P:Mo-molybdopterin cofactor biosynthetic process"/>
    <property type="evidence" value="ECO:0007669"/>
    <property type="project" value="UniProtKB-UniRule"/>
</dbReference>
<dbReference type="SUPFAM" id="SSF53218">
    <property type="entry name" value="Molybdenum cofactor biosynthesis proteins"/>
    <property type="match status" value="1"/>
</dbReference>
<dbReference type="SUPFAM" id="SSF63867">
    <property type="entry name" value="MoeA C-terminal domain-like"/>
    <property type="match status" value="1"/>
</dbReference>
<dbReference type="AlphaFoldDB" id="A0AAU7BR74"/>
<comment type="function">
    <text evidence="1 6">Catalyzes the insertion of molybdate into adenylated molybdopterin with the concomitant release of AMP.</text>
</comment>
<dbReference type="Pfam" id="PF00994">
    <property type="entry name" value="MoCF_biosynth"/>
    <property type="match status" value="1"/>
</dbReference>
<dbReference type="Gene3D" id="3.90.105.10">
    <property type="entry name" value="Molybdopterin biosynthesis moea protein, domain 2"/>
    <property type="match status" value="1"/>
</dbReference>
<dbReference type="RefSeq" id="WP_347923103.1">
    <property type="nucleotide sequence ID" value="NZ_CP157199.1"/>
</dbReference>
<dbReference type="GO" id="GO:0046872">
    <property type="term" value="F:metal ion binding"/>
    <property type="evidence" value="ECO:0007669"/>
    <property type="project" value="UniProtKB-UniRule"/>
</dbReference>
<accession>A0AAU7BR74</accession>
<evidence type="ECO:0000256" key="3">
    <source>
        <dbReference type="ARBA" id="ARBA00010763"/>
    </source>
</evidence>
<evidence type="ECO:0000256" key="5">
    <source>
        <dbReference type="ARBA" id="ARBA00047317"/>
    </source>
</evidence>
<dbReference type="EC" id="2.10.1.1" evidence="6"/>
<organism evidence="8">
    <name type="scientific">Pontimicrobium sp. SW4</name>
    <dbReference type="NCBI Taxonomy" id="3153519"/>
    <lineage>
        <taxon>Bacteria</taxon>
        <taxon>Pseudomonadati</taxon>
        <taxon>Bacteroidota</taxon>
        <taxon>Flavobacteriia</taxon>
        <taxon>Flavobacteriales</taxon>
        <taxon>Flavobacteriaceae</taxon>
        <taxon>Pontimicrobium</taxon>
    </lineage>
</organism>
<dbReference type="PANTHER" id="PTHR10192:SF5">
    <property type="entry name" value="GEPHYRIN"/>
    <property type="match status" value="1"/>
</dbReference>
<dbReference type="SMART" id="SM00852">
    <property type="entry name" value="MoCF_biosynth"/>
    <property type="match status" value="1"/>
</dbReference>
<proteinExistence type="inferred from homology"/>
<evidence type="ECO:0000256" key="4">
    <source>
        <dbReference type="ARBA" id="ARBA00023150"/>
    </source>
</evidence>
<dbReference type="Gene3D" id="3.40.980.10">
    <property type="entry name" value="MoaB/Mog-like domain"/>
    <property type="match status" value="1"/>
</dbReference>
<dbReference type="InterPro" id="IPR036425">
    <property type="entry name" value="MoaB/Mog-like_dom_sf"/>
</dbReference>
<dbReference type="CDD" id="cd00887">
    <property type="entry name" value="MoeA"/>
    <property type="match status" value="1"/>
</dbReference>
<comment type="similarity">
    <text evidence="3 6">Belongs to the MoeA family.</text>
</comment>
<dbReference type="InterPro" id="IPR001453">
    <property type="entry name" value="MoaB/Mog_dom"/>
</dbReference>
<evidence type="ECO:0000256" key="2">
    <source>
        <dbReference type="ARBA" id="ARBA00005046"/>
    </source>
</evidence>
<comment type="pathway">
    <text evidence="2 6">Cofactor biosynthesis; molybdopterin biosynthesis.</text>
</comment>
<protein>
    <recommendedName>
        <fullName evidence="6">Molybdopterin molybdenumtransferase</fullName>
        <ecNumber evidence="6">2.10.1.1</ecNumber>
    </recommendedName>
</protein>
<dbReference type="InterPro" id="IPR038987">
    <property type="entry name" value="MoeA-like"/>
</dbReference>
<dbReference type="Pfam" id="PF03454">
    <property type="entry name" value="MoeA_C"/>
    <property type="match status" value="1"/>
</dbReference>
<evidence type="ECO:0000256" key="1">
    <source>
        <dbReference type="ARBA" id="ARBA00002901"/>
    </source>
</evidence>
<feature type="domain" description="MoaB/Mog" evidence="7">
    <location>
        <begin position="172"/>
        <end position="310"/>
    </location>
</feature>
<dbReference type="Gene3D" id="2.170.190.11">
    <property type="entry name" value="Molybdopterin biosynthesis moea protein, domain 3"/>
    <property type="match status" value="1"/>
</dbReference>
<gene>
    <name evidence="8" type="primary">glp</name>
    <name evidence="8" type="ORF">ABGB03_13515</name>
</gene>
<name>A0AAU7BR74_9FLAO</name>
<evidence type="ECO:0000259" key="7">
    <source>
        <dbReference type="SMART" id="SM00852"/>
    </source>
</evidence>
<dbReference type="PROSITE" id="PS01079">
    <property type="entry name" value="MOCF_BIOSYNTHESIS_2"/>
    <property type="match status" value="1"/>
</dbReference>
<dbReference type="NCBIfam" id="TIGR00177">
    <property type="entry name" value="molyb_syn"/>
    <property type="match status" value="1"/>
</dbReference>
<keyword evidence="6" id="KW-0500">Molybdenum</keyword>
<evidence type="ECO:0000313" key="8">
    <source>
        <dbReference type="EMBL" id="XBG60875.1"/>
    </source>
</evidence>
<dbReference type="InterPro" id="IPR036688">
    <property type="entry name" value="MoeA_C_domain_IV_sf"/>
</dbReference>
<reference evidence="8" key="1">
    <citation type="submission" date="2024-05" db="EMBL/GenBank/DDBJ databases">
        <title>Pontimicrobium maritimus sp. nov., isolated form sea water.</title>
        <authorList>
            <person name="Muhammad N."/>
            <person name="Vuong T.Q."/>
            <person name="Han H.L."/>
            <person name="Kim S.-G."/>
        </authorList>
    </citation>
    <scope>NUCLEOTIDE SEQUENCE</scope>
    <source>
        <strain evidence="8">SW4</strain>
    </source>
</reference>
<dbReference type="SUPFAM" id="SSF63882">
    <property type="entry name" value="MoeA N-terminal region -like"/>
    <property type="match status" value="1"/>
</dbReference>
<dbReference type="InterPro" id="IPR005110">
    <property type="entry name" value="MoeA_linker/N"/>
</dbReference>
<evidence type="ECO:0000256" key="6">
    <source>
        <dbReference type="RuleBase" id="RU365090"/>
    </source>
</evidence>
<dbReference type="GO" id="GO:0005829">
    <property type="term" value="C:cytosol"/>
    <property type="evidence" value="ECO:0007669"/>
    <property type="project" value="TreeGrafter"/>
</dbReference>
<keyword evidence="6" id="KW-0460">Magnesium</keyword>